<reference evidence="1" key="3">
    <citation type="submission" date="2015-02" db="UniProtKB">
        <authorList>
            <consortium name="EnsemblProtists"/>
        </authorList>
    </citation>
    <scope>IDENTIFICATION</scope>
    <source>
        <strain evidence="1">DAOM BR144</strain>
    </source>
</reference>
<dbReference type="EMBL" id="GL376562">
    <property type="status" value="NOT_ANNOTATED_CDS"/>
    <property type="molecule type" value="Genomic_DNA"/>
</dbReference>
<sequence length="264" mass="29918">MLRKLLGRKWRQNRSVRERETKVFTPIMELVAAHVDGVAKDTAVTASTLSKRSLADLLVDDGTMNAVFDPELTGSGPGEEDLVQTLQCEFDPEFCFPKIVGIRLPDILTDDQSLEQNHAILLEFAHATNRPNVATKRDIDRYILFTEYVGDEMVGHWIADGQVLKIQVLEINTDKVKPLKDLMQGLLQTTLRVPDEDDPESEEVDTTIGDSVEAITMIDDARFRIEPPGLYYEVKKAHSPFGHPKFAYAHVMTQRWCSLRPWDP</sequence>
<organism evidence="1 2">
    <name type="scientific">Globisporangium ultimum (strain ATCC 200006 / CBS 805.95 / DAOM BR144)</name>
    <name type="common">Pythium ultimum</name>
    <dbReference type="NCBI Taxonomy" id="431595"/>
    <lineage>
        <taxon>Eukaryota</taxon>
        <taxon>Sar</taxon>
        <taxon>Stramenopiles</taxon>
        <taxon>Oomycota</taxon>
        <taxon>Peronosporomycetes</taxon>
        <taxon>Pythiales</taxon>
        <taxon>Pythiaceae</taxon>
        <taxon>Globisporangium</taxon>
    </lineage>
</organism>
<evidence type="ECO:0000313" key="1">
    <source>
        <dbReference type="EnsemblProtists" id="PYU1_T011251"/>
    </source>
</evidence>
<evidence type="ECO:0000313" key="2">
    <source>
        <dbReference type="Proteomes" id="UP000019132"/>
    </source>
</evidence>
<dbReference type="AlphaFoldDB" id="K3X202"/>
<proteinExistence type="predicted"/>
<dbReference type="Proteomes" id="UP000019132">
    <property type="component" value="Unassembled WGS sequence"/>
</dbReference>
<dbReference type="eggNOG" id="ENOG502STAV">
    <property type="taxonomic scope" value="Eukaryota"/>
</dbReference>
<protein>
    <submittedName>
        <fullName evidence="1">Uncharacterized protein</fullName>
    </submittedName>
</protein>
<reference evidence="2" key="2">
    <citation type="submission" date="2010-04" db="EMBL/GenBank/DDBJ databases">
        <authorList>
            <person name="Buell R."/>
            <person name="Hamilton J."/>
            <person name="Hostetler J."/>
        </authorList>
    </citation>
    <scope>NUCLEOTIDE SEQUENCE [LARGE SCALE GENOMIC DNA]</scope>
    <source>
        <strain evidence="2">DAOM:BR144</strain>
    </source>
</reference>
<dbReference type="EnsemblProtists" id="PYU1_T011251">
    <property type="protein sequence ID" value="PYU1_T011251"/>
    <property type="gene ID" value="PYU1_G011226"/>
</dbReference>
<accession>K3X202</accession>
<reference evidence="2" key="1">
    <citation type="journal article" date="2010" name="Genome Biol.">
        <title>Genome sequence of the necrotrophic plant pathogen Pythium ultimum reveals original pathogenicity mechanisms and effector repertoire.</title>
        <authorList>
            <person name="Levesque C.A."/>
            <person name="Brouwer H."/>
            <person name="Cano L."/>
            <person name="Hamilton J.P."/>
            <person name="Holt C."/>
            <person name="Huitema E."/>
            <person name="Raffaele S."/>
            <person name="Robideau G.P."/>
            <person name="Thines M."/>
            <person name="Win J."/>
            <person name="Zerillo M.M."/>
            <person name="Beakes G.W."/>
            <person name="Boore J.L."/>
            <person name="Busam D."/>
            <person name="Dumas B."/>
            <person name="Ferriera S."/>
            <person name="Fuerstenberg S.I."/>
            <person name="Gachon C.M."/>
            <person name="Gaulin E."/>
            <person name="Govers F."/>
            <person name="Grenville-Briggs L."/>
            <person name="Horner N."/>
            <person name="Hostetler J."/>
            <person name="Jiang R.H."/>
            <person name="Johnson J."/>
            <person name="Krajaejun T."/>
            <person name="Lin H."/>
            <person name="Meijer H.J."/>
            <person name="Moore B."/>
            <person name="Morris P."/>
            <person name="Phuntmart V."/>
            <person name="Puiu D."/>
            <person name="Shetty J."/>
            <person name="Stajich J.E."/>
            <person name="Tripathy S."/>
            <person name="Wawra S."/>
            <person name="van West P."/>
            <person name="Whitty B.R."/>
            <person name="Coutinho P.M."/>
            <person name="Henrissat B."/>
            <person name="Martin F."/>
            <person name="Thomas P.D."/>
            <person name="Tyler B.M."/>
            <person name="De Vries R.P."/>
            <person name="Kamoun S."/>
            <person name="Yandell M."/>
            <person name="Tisserat N."/>
            <person name="Buell C.R."/>
        </authorList>
    </citation>
    <scope>NUCLEOTIDE SEQUENCE</scope>
    <source>
        <strain evidence="2">DAOM:BR144</strain>
    </source>
</reference>
<keyword evidence="2" id="KW-1185">Reference proteome</keyword>
<dbReference type="VEuPathDB" id="FungiDB:PYU1_G011226"/>
<dbReference type="InParanoid" id="K3X202"/>
<dbReference type="HOGENOM" id="CLU_1055491_0_0_1"/>
<name>K3X202_GLOUD</name>